<dbReference type="Pfam" id="PF04966">
    <property type="entry name" value="OprB"/>
    <property type="match status" value="1"/>
</dbReference>
<dbReference type="PANTHER" id="PTHR43308">
    <property type="entry name" value="OUTER MEMBRANE PROTEIN ALPHA-RELATED"/>
    <property type="match status" value="1"/>
</dbReference>
<organism evidence="5 6">
    <name type="scientific">Chlorogloeopsis fritschii PCC 6912</name>
    <dbReference type="NCBI Taxonomy" id="211165"/>
    <lineage>
        <taxon>Bacteria</taxon>
        <taxon>Bacillati</taxon>
        <taxon>Cyanobacteriota</taxon>
        <taxon>Cyanophyceae</taxon>
        <taxon>Nostocales</taxon>
        <taxon>Chlorogloeopsidaceae</taxon>
        <taxon>Chlorogloeopsis</taxon>
    </lineage>
</organism>
<dbReference type="InterPro" id="IPR007049">
    <property type="entry name" value="Carb-sel_porin_OprB"/>
</dbReference>
<comment type="similarity">
    <text evidence="1 2">Belongs to the OprB family.</text>
</comment>
<evidence type="ECO:0000259" key="4">
    <source>
        <dbReference type="PROSITE" id="PS51272"/>
    </source>
</evidence>
<dbReference type="GO" id="GO:0015288">
    <property type="term" value="F:porin activity"/>
    <property type="evidence" value="ECO:0007669"/>
    <property type="project" value="InterPro"/>
</dbReference>
<dbReference type="InterPro" id="IPR047684">
    <property type="entry name" value="Por_som-like"/>
</dbReference>
<accession>A0A433N5K3</accession>
<evidence type="ECO:0000313" key="5">
    <source>
        <dbReference type="EMBL" id="RUR76727.1"/>
    </source>
</evidence>
<protein>
    <submittedName>
        <fullName evidence="5">Porin</fullName>
    </submittedName>
</protein>
<dbReference type="PANTHER" id="PTHR43308:SF1">
    <property type="entry name" value="OUTER MEMBRANE PROTEIN ALPHA"/>
    <property type="match status" value="1"/>
</dbReference>
<dbReference type="Proteomes" id="UP000268857">
    <property type="component" value="Unassembled WGS sequence"/>
</dbReference>
<keyword evidence="6" id="KW-1185">Reference proteome</keyword>
<dbReference type="InterPro" id="IPR051465">
    <property type="entry name" value="Cell_Envelope_Struct_Comp"/>
</dbReference>
<dbReference type="GO" id="GO:0008643">
    <property type="term" value="P:carbohydrate transport"/>
    <property type="evidence" value="ECO:0007669"/>
    <property type="project" value="InterPro"/>
</dbReference>
<evidence type="ECO:0000256" key="3">
    <source>
        <dbReference type="SAM" id="Coils"/>
    </source>
</evidence>
<dbReference type="NCBIfam" id="NF033921">
    <property type="entry name" value="por_somb"/>
    <property type="match status" value="1"/>
</dbReference>
<dbReference type="Gene3D" id="2.40.160.180">
    <property type="entry name" value="Carbohydrate-selective porin OprB"/>
    <property type="match status" value="1"/>
</dbReference>
<dbReference type="RefSeq" id="WP_016876378.1">
    <property type="nucleotide sequence ID" value="NZ_AJLN01000074.1"/>
</dbReference>
<keyword evidence="2" id="KW-0732">Signal</keyword>
<dbReference type="OrthoDB" id="5845122at2"/>
<dbReference type="EMBL" id="RSCJ01000019">
    <property type="protein sequence ID" value="RUR76727.1"/>
    <property type="molecule type" value="Genomic_DNA"/>
</dbReference>
<dbReference type="PROSITE" id="PS51272">
    <property type="entry name" value="SLH"/>
    <property type="match status" value="1"/>
</dbReference>
<dbReference type="InterPro" id="IPR001119">
    <property type="entry name" value="SLH_dom"/>
</dbReference>
<dbReference type="AlphaFoldDB" id="A0A433N5K3"/>
<keyword evidence="3" id="KW-0175">Coiled coil</keyword>
<evidence type="ECO:0000256" key="1">
    <source>
        <dbReference type="ARBA" id="ARBA00008769"/>
    </source>
</evidence>
<evidence type="ECO:0000313" key="6">
    <source>
        <dbReference type="Proteomes" id="UP000268857"/>
    </source>
</evidence>
<dbReference type="Pfam" id="PF00395">
    <property type="entry name" value="SLH"/>
    <property type="match status" value="1"/>
</dbReference>
<dbReference type="GO" id="GO:0016020">
    <property type="term" value="C:membrane"/>
    <property type="evidence" value="ECO:0007669"/>
    <property type="project" value="InterPro"/>
</dbReference>
<feature type="coiled-coil region" evidence="3">
    <location>
        <begin position="142"/>
        <end position="169"/>
    </location>
</feature>
<feature type="chain" id="PRO_5018809356" evidence="2">
    <location>
        <begin position="29"/>
        <end position="527"/>
    </location>
</feature>
<name>A0A433N5K3_CHLFR</name>
<proteinExistence type="inferred from homology"/>
<sequence>MAKSFWNCLQLSSAILSLILILSNSTLANQVPASETTSNQLLSAQPEDIEEDNDSIAQVTSVSELSDVQPTDWAFGALQSLVERYGCIAGYGDRTYRGNRALNRYEFAAGLNACLERINQLLQTATDKTITEEDMNVVQRLQDEFAAELASVRNQIDSLEARTAQLEASPSFTTTSLFNAEAIIAVSGFGGSDIDDNFILSNRATLNFDTSFFGQDRLRVGIEARNTPDFVDVTGTNMSKLSFVGDNDNDFEISALLYEFNLSPQALVYLAAAGGGFTGFTPSLNAPLSSSSIGAVSNFGIESRIYGLNGGGTGVGFQYLFGRVARLSVGYLSAQANDPDVGIGGDAYGAIAQLTLQPTIDFAAALTYVHAYNISPGAGAGSANAENPFDGAATSVNAYGLETSYRVSRSFNLSGWLGLIDAHAESEPNKGSNATVLTWAVGLAFTDFLGRGGDLLGIIIGQPPKVIDNDISGREDPDTSLHFEAFYRHQITDRLYITPGFFVVTNPEHNSDNGTIYVGTLRTTFLF</sequence>
<reference evidence="5 6" key="1">
    <citation type="journal article" date="2019" name="Genome Biol. Evol.">
        <title>Day and night: Metabolic profiles and evolutionary relationships of six axenic non-marine cyanobacteria.</title>
        <authorList>
            <person name="Will S.E."/>
            <person name="Henke P."/>
            <person name="Boedeker C."/>
            <person name="Huang S."/>
            <person name="Brinkmann H."/>
            <person name="Rohde M."/>
            <person name="Jarek M."/>
            <person name="Friedl T."/>
            <person name="Seufert S."/>
            <person name="Schumacher M."/>
            <person name="Overmann J."/>
            <person name="Neumann-Schaal M."/>
            <person name="Petersen J."/>
        </authorList>
    </citation>
    <scope>NUCLEOTIDE SEQUENCE [LARGE SCALE GENOMIC DNA]</scope>
    <source>
        <strain evidence="5 6">PCC 6912</strain>
    </source>
</reference>
<gene>
    <name evidence="5" type="ORF">PCC6912_41310</name>
</gene>
<feature type="signal peptide" evidence="2">
    <location>
        <begin position="1"/>
        <end position="28"/>
    </location>
</feature>
<evidence type="ECO:0000256" key="2">
    <source>
        <dbReference type="RuleBase" id="RU363072"/>
    </source>
</evidence>
<dbReference type="STRING" id="211165.GCA_000317285_02645"/>
<feature type="domain" description="SLH" evidence="4">
    <location>
        <begin position="61"/>
        <end position="125"/>
    </location>
</feature>
<dbReference type="InterPro" id="IPR038673">
    <property type="entry name" value="OprB_sf"/>
</dbReference>
<comment type="caution">
    <text evidence="5">The sequence shown here is derived from an EMBL/GenBank/DDBJ whole genome shotgun (WGS) entry which is preliminary data.</text>
</comment>